<evidence type="ECO:0000313" key="2">
    <source>
        <dbReference type="EMBL" id="MPC54372.1"/>
    </source>
</evidence>
<dbReference type="EMBL" id="VSRR010012301">
    <property type="protein sequence ID" value="MPC54372.1"/>
    <property type="molecule type" value="Genomic_DNA"/>
</dbReference>
<reference evidence="2 3" key="1">
    <citation type="submission" date="2019-05" db="EMBL/GenBank/DDBJ databases">
        <title>Another draft genome of Portunus trituberculatus and its Hox gene families provides insights of decapod evolution.</title>
        <authorList>
            <person name="Jeong J.-H."/>
            <person name="Song I."/>
            <person name="Kim S."/>
            <person name="Choi T."/>
            <person name="Kim D."/>
            <person name="Ryu S."/>
            <person name="Kim W."/>
        </authorList>
    </citation>
    <scope>NUCLEOTIDE SEQUENCE [LARGE SCALE GENOMIC DNA]</scope>
    <source>
        <tissue evidence="2">Muscle</tissue>
    </source>
</reference>
<sequence>MAAQSCVGCKRWLPGKALEPHSHCVSCRPAMCSAEDQCSECSHLSLLQFQAYVKDAEKRSAKKKKQAKSSGGSREKCSHQQEPASEAPWASRFVAVEADLAAMKASIGQLSAVLLLLASGSAFSGFADGRASVHPPLRLVPGVAGPRSPPGSDPSVAAAGSSGASLSVSPLSGLAPGVNGGRAPSVSSSAPELAVGGCGSGIEWFAGSRGSCFFRGRLGVGGLSLRAVPLSGKASGFVGCQLLPGQSPPWALLVTETRDFMQHHSLVPPRPFDVGADPGSAVVSQAAAMGWPSFSEEVDQVFDDIPSGEAGSPDEEGASSFRELITSVRESLGLPMPSSLASTLQTGVKHTSGTSRSWCCLVLLWLWRYREGSDCHSALEATVSKMLLKGAIELVVDPQASFYSRIFLVPKSTGGQLGQRKEFLGMVLDTIRARVFPSPDRVNQFQAVAQQFLLARLCQCPSGGLCWDILRP</sequence>
<organism evidence="2 3">
    <name type="scientific">Portunus trituberculatus</name>
    <name type="common">Swimming crab</name>
    <name type="synonym">Neptunus trituberculatus</name>
    <dbReference type="NCBI Taxonomy" id="210409"/>
    <lineage>
        <taxon>Eukaryota</taxon>
        <taxon>Metazoa</taxon>
        <taxon>Ecdysozoa</taxon>
        <taxon>Arthropoda</taxon>
        <taxon>Crustacea</taxon>
        <taxon>Multicrustacea</taxon>
        <taxon>Malacostraca</taxon>
        <taxon>Eumalacostraca</taxon>
        <taxon>Eucarida</taxon>
        <taxon>Decapoda</taxon>
        <taxon>Pleocyemata</taxon>
        <taxon>Brachyura</taxon>
        <taxon>Eubrachyura</taxon>
        <taxon>Portunoidea</taxon>
        <taxon>Portunidae</taxon>
        <taxon>Portuninae</taxon>
        <taxon>Portunus</taxon>
    </lineage>
</organism>
<dbReference type="AlphaFoldDB" id="A0A5B7G601"/>
<feature type="region of interest" description="Disordered" evidence="1">
    <location>
        <begin position="60"/>
        <end position="84"/>
    </location>
</feature>
<name>A0A5B7G601_PORTR</name>
<gene>
    <name evidence="2" type="ORF">E2C01_048283</name>
</gene>
<feature type="region of interest" description="Disordered" evidence="1">
    <location>
        <begin position="141"/>
        <end position="161"/>
    </location>
</feature>
<protein>
    <submittedName>
        <fullName evidence="2">Uncharacterized protein</fullName>
    </submittedName>
</protein>
<proteinExistence type="predicted"/>
<dbReference type="Proteomes" id="UP000324222">
    <property type="component" value="Unassembled WGS sequence"/>
</dbReference>
<evidence type="ECO:0000256" key="1">
    <source>
        <dbReference type="SAM" id="MobiDB-lite"/>
    </source>
</evidence>
<accession>A0A5B7G601</accession>
<evidence type="ECO:0000313" key="3">
    <source>
        <dbReference type="Proteomes" id="UP000324222"/>
    </source>
</evidence>
<keyword evidence="3" id="KW-1185">Reference proteome</keyword>
<comment type="caution">
    <text evidence="2">The sequence shown here is derived from an EMBL/GenBank/DDBJ whole genome shotgun (WGS) entry which is preliminary data.</text>
</comment>